<comment type="caution">
    <text evidence="4">The sequence shown here is derived from an EMBL/GenBank/DDBJ whole genome shotgun (WGS) entry which is preliminary data.</text>
</comment>
<name>A0ABV6YW55_UNCC1</name>
<accession>A0ABV6YW55</accession>
<dbReference type="EMBL" id="JBHPBY010000099">
    <property type="protein sequence ID" value="MFC1850434.1"/>
    <property type="molecule type" value="Genomic_DNA"/>
</dbReference>
<evidence type="ECO:0000259" key="3">
    <source>
        <dbReference type="PROSITE" id="PS50125"/>
    </source>
</evidence>
<dbReference type="InterPro" id="IPR029787">
    <property type="entry name" value="Nucleotide_cyclase"/>
</dbReference>
<evidence type="ECO:0000313" key="4">
    <source>
        <dbReference type="EMBL" id="MFC1850434.1"/>
    </source>
</evidence>
<organism evidence="4 5">
    <name type="scientific">candidate division CSSED10-310 bacterium</name>
    <dbReference type="NCBI Taxonomy" id="2855610"/>
    <lineage>
        <taxon>Bacteria</taxon>
        <taxon>Bacteria division CSSED10-310</taxon>
    </lineage>
</organism>
<evidence type="ECO:0000313" key="5">
    <source>
        <dbReference type="Proteomes" id="UP001594351"/>
    </source>
</evidence>
<dbReference type="InterPro" id="IPR011006">
    <property type="entry name" value="CheY-like_superfamily"/>
</dbReference>
<dbReference type="SMART" id="SM00044">
    <property type="entry name" value="CYCc"/>
    <property type="match status" value="1"/>
</dbReference>
<dbReference type="PROSITE" id="PS50125">
    <property type="entry name" value="GUANYLATE_CYCLASE_2"/>
    <property type="match status" value="1"/>
</dbReference>
<dbReference type="InterPro" id="IPR001789">
    <property type="entry name" value="Sig_transdc_resp-reg_receiver"/>
</dbReference>
<dbReference type="Gene3D" id="3.30.70.1230">
    <property type="entry name" value="Nucleotide cyclase"/>
    <property type="match status" value="1"/>
</dbReference>
<keyword evidence="5" id="KW-1185">Reference proteome</keyword>
<evidence type="ECO:0000256" key="1">
    <source>
        <dbReference type="PROSITE-ProRule" id="PRU00169"/>
    </source>
</evidence>
<dbReference type="SUPFAM" id="SSF52172">
    <property type="entry name" value="CheY-like"/>
    <property type="match status" value="1"/>
</dbReference>
<evidence type="ECO:0000259" key="2">
    <source>
        <dbReference type="PROSITE" id="PS50110"/>
    </source>
</evidence>
<dbReference type="CDD" id="cd07302">
    <property type="entry name" value="CHD"/>
    <property type="match status" value="1"/>
</dbReference>
<sequence>KNQVCDLVEGLSTGANDYIAKPFSKSELLARIKTHLILLNINKAYGRFVPHEFLKTLGRETILDVKLGDQIQGEMSVLFSDIRSFTSLSEKMSPKENFDFLNDYLKSVIPSVRRHGGFIDKYIGDAVMAVFPRSAQDAISSAVDTMNQVKLFNDSRLKRGQSPIAIGIGIHTGVLMLGTIGDEQRMDGTVISDTVNVSSRLEGLTKKYGVSIIVSEDTLNKLTSRHDFNHRFLGKVQVKGKKDVVTIFEIFDGDPVKGKELKLKTKPDFEEGLHLYFEKKFTNAALSFEKVLANNPFDKTAKLYFDHAAHCMMNGVPDDWQGIETMDSK</sequence>
<dbReference type="InterPro" id="IPR001054">
    <property type="entry name" value="A/G_cyclase"/>
</dbReference>
<reference evidence="4 5" key="1">
    <citation type="submission" date="2024-09" db="EMBL/GenBank/DDBJ databases">
        <title>Laminarin stimulates single cell rates of sulfate reduction while oxygen inhibits transcriptomic activity in coastal marine sediment.</title>
        <authorList>
            <person name="Lindsay M."/>
            <person name="Orcutt B."/>
            <person name="Emerson D."/>
            <person name="Stepanauskas R."/>
            <person name="D'Angelo T."/>
        </authorList>
    </citation>
    <scope>NUCLEOTIDE SEQUENCE [LARGE SCALE GENOMIC DNA]</scope>
    <source>
        <strain evidence="4">SAG AM-311-K15</strain>
    </source>
</reference>
<dbReference type="Proteomes" id="UP001594351">
    <property type="component" value="Unassembled WGS sequence"/>
</dbReference>
<feature type="domain" description="Response regulatory" evidence="2">
    <location>
        <begin position="1"/>
        <end position="36"/>
    </location>
</feature>
<dbReference type="Pfam" id="PF00211">
    <property type="entry name" value="Guanylate_cyc"/>
    <property type="match status" value="1"/>
</dbReference>
<dbReference type="PANTHER" id="PTHR43081">
    <property type="entry name" value="ADENYLATE CYCLASE, TERMINAL-DIFFERENTIATION SPECIFIC-RELATED"/>
    <property type="match status" value="1"/>
</dbReference>
<protein>
    <submittedName>
        <fullName evidence="4">Adenylate/guanylate cyclase domain-containing protein</fullName>
    </submittedName>
</protein>
<dbReference type="PROSITE" id="PS50110">
    <property type="entry name" value="RESPONSE_REGULATORY"/>
    <property type="match status" value="1"/>
</dbReference>
<dbReference type="InterPro" id="IPR050697">
    <property type="entry name" value="Adenylyl/Guanylyl_Cyclase_3/4"/>
</dbReference>
<dbReference type="SUPFAM" id="SSF55073">
    <property type="entry name" value="Nucleotide cyclase"/>
    <property type="match status" value="1"/>
</dbReference>
<feature type="domain" description="Guanylate cyclase" evidence="3">
    <location>
        <begin position="76"/>
        <end position="202"/>
    </location>
</feature>
<comment type="caution">
    <text evidence="1">Lacks conserved residue(s) required for the propagation of feature annotation.</text>
</comment>
<dbReference type="Gene3D" id="6.10.250.690">
    <property type="match status" value="1"/>
</dbReference>
<gene>
    <name evidence="4" type="ORF">ACFL27_09615</name>
</gene>
<feature type="non-terminal residue" evidence="4">
    <location>
        <position position="1"/>
    </location>
</feature>
<proteinExistence type="predicted"/>
<dbReference type="PANTHER" id="PTHR43081:SF1">
    <property type="entry name" value="ADENYLATE CYCLASE, TERMINAL-DIFFERENTIATION SPECIFIC"/>
    <property type="match status" value="1"/>
</dbReference>